<name>A0AAQ0KIT4_PARVE</name>
<dbReference type="InterPro" id="IPR038287">
    <property type="entry name" value="Cse2_sf"/>
</dbReference>
<dbReference type="Pfam" id="PF09485">
    <property type="entry name" value="CRISPR_Cse2"/>
    <property type="match status" value="1"/>
</dbReference>
<sequence>MSDATKNPGQIAFGWWRRHLRPDDDTGQARALRARLRRADHITDVLAEGLVIELHDRLAETPSWCAEPLTLAALAQVLARVERHEGRRIAQAFGEGDPKALSALRFQRLIRSDDRQELATGLRRALPLIGEACNVAALAEDILFWGEKPRIRWCFDYYGAAPPREGATEEETE</sequence>
<dbReference type="Gene3D" id="1.10.520.40">
    <property type="entry name" value="CRISPR-associated protein Cse2"/>
    <property type="match status" value="1"/>
</dbReference>
<proteinExistence type="predicted"/>
<dbReference type="Proteomes" id="UP000256794">
    <property type="component" value="Unassembled WGS sequence"/>
</dbReference>
<accession>A0AAQ0KIT4</accession>
<protein>
    <submittedName>
        <fullName evidence="1">CRISPR system Cascade subunit CasB</fullName>
    </submittedName>
</protein>
<dbReference type="RefSeq" id="WP_116171368.1">
    <property type="nucleotide sequence ID" value="NZ_CP035285.1"/>
</dbReference>
<keyword evidence="2" id="KW-1185">Reference proteome</keyword>
<gene>
    <name evidence="1" type="ORF">ATH84_10825</name>
</gene>
<dbReference type="InterPro" id="IPR013382">
    <property type="entry name" value="CRISPR-assoc_prot_Cse2"/>
</dbReference>
<dbReference type="EMBL" id="QUMX01000082">
    <property type="protein sequence ID" value="REG26903.1"/>
    <property type="molecule type" value="Genomic_DNA"/>
</dbReference>
<organism evidence="1 2">
    <name type="scientific">Paracoccus versutus</name>
    <name type="common">Thiobacillus versutus</name>
    <dbReference type="NCBI Taxonomy" id="34007"/>
    <lineage>
        <taxon>Bacteria</taxon>
        <taxon>Pseudomonadati</taxon>
        <taxon>Pseudomonadota</taxon>
        <taxon>Alphaproteobacteria</taxon>
        <taxon>Rhodobacterales</taxon>
        <taxon>Paracoccaceae</taxon>
        <taxon>Paracoccus</taxon>
    </lineage>
</organism>
<dbReference type="NCBIfam" id="TIGR02548">
    <property type="entry name" value="casB_cse2"/>
    <property type="match status" value="1"/>
</dbReference>
<comment type="caution">
    <text evidence="1">The sequence shown here is derived from an EMBL/GenBank/DDBJ whole genome shotgun (WGS) entry which is preliminary data.</text>
</comment>
<reference evidence="1 2" key="1">
    <citation type="submission" date="2018-08" db="EMBL/GenBank/DDBJ databases">
        <title>Genomic Encyclopedia of Archaeal and Bacterial Type Strains, Phase II (KMG-II): from individual species to whole genera.</title>
        <authorList>
            <person name="Goeker M."/>
        </authorList>
    </citation>
    <scope>NUCLEOTIDE SEQUENCE [LARGE SCALE GENOMIC DNA]</scope>
    <source>
        <strain evidence="1 2">DSM 582</strain>
    </source>
</reference>
<evidence type="ECO:0000313" key="1">
    <source>
        <dbReference type="EMBL" id="REG26903.1"/>
    </source>
</evidence>
<evidence type="ECO:0000313" key="2">
    <source>
        <dbReference type="Proteomes" id="UP000256794"/>
    </source>
</evidence>
<dbReference type="AlphaFoldDB" id="A0AAQ0KIT4"/>